<dbReference type="EMBL" id="JYDP01000069">
    <property type="protein sequence ID" value="KRZ09685.1"/>
    <property type="molecule type" value="Genomic_DNA"/>
</dbReference>
<dbReference type="AlphaFoldDB" id="A0A0V1HJ02"/>
<evidence type="ECO:0000313" key="2">
    <source>
        <dbReference type="Proteomes" id="UP000055024"/>
    </source>
</evidence>
<name>A0A0V1HJ02_9BILA</name>
<gene>
    <name evidence="1" type="ORF">T11_8084</name>
</gene>
<comment type="caution">
    <text evidence="1">The sequence shown here is derived from an EMBL/GenBank/DDBJ whole genome shotgun (WGS) entry which is preliminary data.</text>
</comment>
<keyword evidence="2" id="KW-1185">Reference proteome</keyword>
<protein>
    <submittedName>
        <fullName evidence="1">Uncharacterized protein</fullName>
    </submittedName>
</protein>
<proteinExistence type="predicted"/>
<dbReference type="OrthoDB" id="1069523at2759"/>
<evidence type="ECO:0000313" key="1">
    <source>
        <dbReference type="EMBL" id="KRZ09685.1"/>
    </source>
</evidence>
<sequence length="266" mass="30021">LNTMKFKNQSNLDGKFITIKFRCGMPTPVHYCTGSVSQSCVGLVNMHAAGTTAWLLLLFNVGLMQMATGFYNGLPTTLQKNVEVDCESENIPSWINGYFMRQMCGSVGNTQSINYYFDCVGILGIYHIRDSAVKYSTRTYNTRATSCLTNGTYNAPAWRTLRSKINEQDYYDCRRKHRALTDDNPNQGMFAQADDAVIVHSNLPYMHKINLKNSTSRDSTLVFQNETKDGLIVLYDSDMTTVDSNGTVWGTRLAMIREERDSAQVR</sequence>
<feature type="non-terminal residue" evidence="1">
    <location>
        <position position="1"/>
    </location>
</feature>
<dbReference type="GO" id="GO:0046872">
    <property type="term" value="F:metal ion binding"/>
    <property type="evidence" value="ECO:0007669"/>
    <property type="project" value="UniProtKB-KW"/>
</dbReference>
<dbReference type="GO" id="GO:0016702">
    <property type="term" value="F:oxidoreductase activity, acting on single donors with incorporation of molecular oxygen, incorporation of two atoms of oxygen"/>
    <property type="evidence" value="ECO:0007669"/>
    <property type="project" value="InterPro"/>
</dbReference>
<organism evidence="1 2">
    <name type="scientific">Trichinella zimbabwensis</name>
    <dbReference type="NCBI Taxonomy" id="268475"/>
    <lineage>
        <taxon>Eukaryota</taxon>
        <taxon>Metazoa</taxon>
        <taxon>Ecdysozoa</taxon>
        <taxon>Nematoda</taxon>
        <taxon>Enoplea</taxon>
        <taxon>Dorylaimia</taxon>
        <taxon>Trichinellida</taxon>
        <taxon>Trichinellidae</taxon>
        <taxon>Trichinella</taxon>
    </lineage>
</organism>
<dbReference type="STRING" id="268475.A0A0V1HJ02"/>
<dbReference type="Proteomes" id="UP000055024">
    <property type="component" value="Unassembled WGS sequence"/>
</dbReference>
<reference evidence="1 2" key="1">
    <citation type="submission" date="2015-01" db="EMBL/GenBank/DDBJ databases">
        <title>Evolution of Trichinella species and genotypes.</title>
        <authorList>
            <person name="Korhonen P.K."/>
            <person name="Edoardo P."/>
            <person name="Giuseppe L.R."/>
            <person name="Gasser R.B."/>
        </authorList>
    </citation>
    <scope>NUCLEOTIDE SEQUENCE [LARGE SCALE GENOMIC DNA]</scope>
    <source>
        <strain evidence="1">ISS1029</strain>
    </source>
</reference>
<accession>A0A0V1HJ02</accession>